<dbReference type="PRINTS" id="PR00146">
    <property type="entry name" value="DHPICSNTHASE"/>
</dbReference>
<evidence type="ECO:0000256" key="4">
    <source>
        <dbReference type="ARBA" id="ARBA00011881"/>
    </source>
</evidence>
<evidence type="ECO:0000256" key="6">
    <source>
        <dbReference type="ARBA" id="ARBA00022490"/>
    </source>
</evidence>
<protein>
    <recommendedName>
        <fullName evidence="5">N-acetylneuraminate lyase</fullName>
        <ecNumber evidence="5">4.1.3.3</ecNumber>
    </recommendedName>
</protein>
<evidence type="ECO:0000256" key="9">
    <source>
        <dbReference type="ARBA" id="ARBA00023277"/>
    </source>
</evidence>
<keyword evidence="7 11" id="KW-0456">Lyase</keyword>
<comment type="similarity">
    <text evidence="3">Belongs to the DapA family. NanA subfamily.</text>
</comment>
<dbReference type="PIRSF" id="PIRSF001365">
    <property type="entry name" value="DHDPS"/>
    <property type="match status" value="1"/>
</dbReference>
<dbReference type="Proteomes" id="UP001164746">
    <property type="component" value="Chromosome 2"/>
</dbReference>
<evidence type="ECO:0000313" key="13">
    <source>
        <dbReference type="Proteomes" id="UP001164746"/>
    </source>
</evidence>
<reference evidence="12" key="1">
    <citation type="submission" date="2022-11" db="EMBL/GenBank/DDBJ databases">
        <title>Centuries of genome instability and evolution in soft-shell clam transmissible cancer (bioRxiv).</title>
        <authorList>
            <person name="Hart S.F.M."/>
            <person name="Yonemitsu M.A."/>
            <person name="Giersch R.M."/>
            <person name="Beal B.F."/>
            <person name="Arriagada G."/>
            <person name="Davis B.W."/>
            <person name="Ostrander E.A."/>
            <person name="Goff S.P."/>
            <person name="Metzger M.J."/>
        </authorList>
    </citation>
    <scope>NUCLEOTIDE SEQUENCE</scope>
    <source>
        <strain evidence="12">MELC-2E11</strain>
        <tissue evidence="12">Siphon/mantle</tissue>
    </source>
</reference>
<comment type="subcellular location">
    <subcellularLocation>
        <location evidence="1">Cytoplasm</location>
    </subcellularLocation>
</comment>
<dbReference type="SMART" id="SM01130">
    <property type="entry name" value="DHDPS"/>
    <property type="match status" value="1"/>
</dbReference>
<keyword evidence="6" id="KW-0963">Cytoplasm</keyword>
<evidence type="ECO:0000256" key="5">
    <source>
        <dbReference type="ARBA" id="ARBA00012911"/>
    </source>
</evidence>
<evidence type="ECO:0000313" key="12">
    <source>
        <dbReference type="EMBL" id="WAQ96513.1"/>
    </source>
</evidence>
<evidence type="ECO:0000256" key="1">
    <source>
        <dbReference type="ARBA" id="ARBA00004496"/>
    </source>
</evidence>
<proteinExistence type="inferred from homology"/>
<comment type="subunit">
    <text evidence="4">Homotetramer.</text>
</comment>
<dbReference type="EC" id="4.1.3.3" evidence="5"/>
<evidence type="ECO:0000256" key="8">
    <source>
        <dbReference type="ARBA" id="ARBA00023270"/>
    </source>
</evidence>
<keyword evidence="9" id="KW-0119">Carbohydrate metabolism</keyword>
<dbReference type="Gene3D" id="3.20.20.70">
    <property type="entry name" value="Aldolase class I"/>
    <property type="match status" value="1"/>
</dbReference>
<accession>A0ABY7DGW3</accession>
<dbReference type="InterPro" id="IPR013785">
    <property type="entry name" value="Aldolase_TIM"/>
</dbReference>
<name>A0ABY7DGW3_MYAAR</name>
<evidence type="ECO:0000256" key="7">
    <source>
        <dbReference type="ARBA" id="ARBA00023239"/>
    </source>
</evidence>
<keyword evidence="8" id="KW-0704">Schiff base</keyword>
<organism evidence="12 13">
    <name type="scientific">Mya arenaria</name>
    <name type="common">Soft-shell clam</name>
    <dbReference type="NCBI Taxonomy" id="6604"/>
    <lineage>
        <taxon>Eukaryota</taxon>
        <taxon>Metazoa</taxon>
        <taxon>Spiralia</taxon>
        <taxon>Lophotrochozoa</taxon>
        <taxon>Mollusca</taxon>
        <taxon>Bivalvia</taxon>
        <taxon>Autobranchia</taxon>
        <taxon>Heteroconchia</taxon>
        <taxon>Euheterodonta</taxon>
        <taxon>Imparidentia</taxon>
        <taxon>Neoheterodontei</taxon>
        <taxon>Myida</taxon>
        <taxon>Myoidea</taxon>
        <taxon>Myidae</taxon>
        <taxon>Mya</taxon>
    </lineage>
</organism>
<comment type="pathway">
    <text evidence="2">Amino-sugar metabolism; N-acetylneuraminate degradation.</text>
</comment>
<evidence type="ECO:0000256" key="11">
    <source>
        <dbReference type="PIRNR" id="PIRNR001365"/>
    </source>
</evidence>
<comment type="catalytic activity">
    <reaction evidence="10">
        <text>aceneuramate = aldehydo-N-acetyl-D-mannosamine + pyruvate</text>
        <dbReference type="Rhea" id="RHEA:23296"/>
        <dbReference type="ChEBI" id="CHEBI:15361"/>
        <dbReference type="ChEBI" id="CHEBI:17122"/>
        <dbReference type="ChEBI" id="CHEBI:173083"/>
        <dbReference type="EC" id="4.1.3.3"/>
    </reaction>
</comment>
<dbReference type="SUPFAM" id="SSF51569">
    <property type="entry name" value="Aldolase"/>
    <property type="match status" value="1"/>
</dbReference>
<dbReference type="InterPro" id="IPR002220">
    <property type="entry name" value="DapA-like"/>
</dbReference>
<dbReference type="PANTHER" id="PTHR12128">
    <property type="entry name" value="DIHYDRODIPICOLINATE SYNTHASE"/>
    <property type="match status" value="1"/>
</dbReference>
<evidence type="ECO:0000256" key="2">
    <source>
        <dbReference type="ARBA" id="ARBA00004878"/>
    </source>
</evidence>
<sequence length="280" mass="30902">MADFRLHDQIAAPFTPLKEDGEINFDLLDKYADYMVNTHFKGIFVNGSLAEGMSMTIEERKQLADAWMKAAKGRLQVVVHVGANCIKDSQELARHAEQIGVAAIAAFSPSYYKPENIDVLVDVMAAVAGAAPKTPFYYYDINFCTGVYIDQREFMQAAKGRIPTLRGLKNSSRELPASHNCTFVEGCQVLIGSDNQYLSALALGIPGVVVASYLGNLFRDMRTAYQAGQVEKAREFQIFSGLDAGSVRLPLRQLSVAEYEAMEKDFRAAGLVEIALPREQ</sequence>
<keyword evidence="13" id="KW-1185">Reference proteome</keyword>
<gene>
    <name evidence="12" type="ORF">MAR_029203</name>
</gene>
<dbReference type="PANTHER" id="PTHR12128:SF21">
    <property type="entry name" value="N-ACETYLNEURAMINATE LYASE"/>
    <property type="match status" value="1"/>
</dbReference>
<evidence type="ECO:0000256" key="10">
    <source>
        <dbReference type="ARBA" id="ARBA00044906"/>
    </source>
</evidence>
<dbReference type="EMBL" id="CP111013">
    <property type="protein sequence ID" value="WAQ96513.1"/>
    <property type="molecule type" value="Genomic_DNA"/>
</dbReference>
<evidence type="ECO:0000256" key="3">
    <source>
        <dbReference type="ARBA" id="ARBA00006324"/>
    </source>
</evidence>
<dbReference type="Pfam" id="PF00701">
    <property type="entry name" value="DHDPS"/>
    <property type="match status" value="1"/>
</dbReference>